<protein>
    <submittedName>
        <fullName evidence="3">SDR family oxidoreductase</fullName>
    </submittedName>
</protein>
<keyword evidence="2" id="KW-0560">Oxidoreductase</keyword>
<evidence type="ECO:0000256" key="1">
    <source>
        <dbReference type="ARBA" id="ARBA00006484"/>
    </source>
</evidence>
<dbReference type="GO" id="GO:0016491">
    <property type="term" value="F:oxidoreductase activity"/>
    <property type="evidence" value="ECO:0007669"/>
    <property type="project" value="UniProtKB-KW"/>
</dbReference>
<gene>
    <name evidence="3" type="ORF">GXY80_10695</name>
</gene>
<dbReference type="PRINTS" id="PR00080">
    <property type="entry name" value="SDRFAMILY"/>
</dbReference>
<comment type="similarity">
    <text evidence="1">Belongs to the short-chain dehydrogenases/reductases (SDR) family.</text>
</comment>
<dbReference type="SUPFAM" id="SSF51735">
    <property type="entry name" value="NAD(P)-binding Rossmann-fold domains"/>
    <property type="match status" value="1"/>
</dbReference>
<dbReference type="PANTHER" id="PTHR24321:SF8">
    <property type="entry name" value="ESTRADIOL 17-BETA-DEHYDROGENASE 8-RELATED"/>
    <property type="match status" value="1"/>
</dbReference>
<proteinExistence type="inferred from homology"/>
<dbReference type="PROSITE" id="PS00061">
    <property type="entry name" value="ADH_SHORT"/>
    <property type="match status" value="1"/>
</dbReference>
<reference evidence="3" key="1">
    <citation type="journal article" date="2020" name="Biotechnol. Biofuels">
        <title>New insights from the biogas microbiome by comprehensive genome-resolved metagenomics of nearly 1600 species originating from multiple anaerobic digesters.</title>
        <authorList>
            <person name="Campanaro S."/>
            <person name="Treu L."/>
            <person name="Rodriguez-R L.M."/>
            <person name="Kovalovszki A."/>
            <person name="Ziels R.M."/>
            <person name="Maus I."/>
            <person name="Zhu X."/>
            <person name="Kougias P.G."/>
            <person name="Basile A."/>
            <person name="Luo G."/>
            <person name="Schluter A."/>
            <person name="Konstantinidis K.T."/>
            <person name="Angelidaki I."/>
        </authorList>
    </citation>
    <scope>NUCLEOTIDE SEQUENCE</scope>
    <source>
        <strain evidence="3">AS06rmzACSIP_7</strain>
    </source>
</reference>
<accession>A0A351U1S3</accession>
<dbReference type="PANTHER" id="PTHR24321">
    <property type="entry name" value="DEHYDROGENASES, SHORT CHAIN"/>
    <property type="match status" value="1"/>
</dbReference>
<dbReference type="Pfam" id="PF13561">
    <property type="entry name" value="adh_short_C2"/>
    <property type="match status" value="1"/>
</dbReference>
<evidence type="ECO:0000313" key="3">
    <source>
        <dbReference type="EMBL" id="NLW35932.1"/>
    </source>
</evidence>
<evidence type="ECO:0000256" key="2">
    <source>
        <dbReference type="ARBA" id="ARBA00023002"/>
    </source>
</evidence>
<dbReference type="Proteomes" id="UP000777265">
    <property type="component" value="Unassembled WGS sequence"/>
</dbReference>
<organism evidence="3 4">
    <name type="scientific">Syntrophorhabdus aromaticivorans</name>
    <dbReference type="NCBI Taxonomy" id="328301"/>
    <lineage>
        <taxon>Bacteria</taxon>
        <taxon>Pseudomonadati</taxon>
        <taxon>Thermodesulfobacteriota</taxon>
        <taxon>Syntrophorhabdia</taxon>
        <taxon>Syntrophorhabdales</taxon>
        <taxon>Syntrophorhabdaceae</taxon>
        <taxon>Syntrophorhabdus</taxon>
    </lineage>
</organism>
<sequence>MKLKDRVALCTAAAGAGIGQATARIFAREGAKVVITDIHLERCRTVAQAIESEFGVDALALKCDVTSRREIKNAVKATMDRFGRIDILFNNAGTNRPAQIVDISDEVWDLVINTCLRGTFLLCREVLPIMMKQDHGRIISTTSVAAFKGLKAGHAHYAAAKAGVIAFTRCLAMEAAPCRITANTIAPSFIYNEFIPRIYPEEEIERMYAEIPYPRKGTPDDIANTVLFLASDEGEYITGQTICVTGGSWMR</sequence>
<dbReference type="InterPro" id="IPR036291">
    <property type="entry name" value="NAD(P)-bd_dom_sf"/>
</dbReference>
<dbReference type="STRING" id="909663.GCA_000512235_01987"/>
<comment type="caution">
    <text evidence="3">The sequence shown here is derived from an EMBL/GenBank/DDBJ whole genome shotgun (WGS) entry which is preliminary data.</text>
</comment>
<evidence type="ECO:0000313" key="4">
    <source>
        <dbReference type="Proteomes" id="UP000777265"/>
    </source>
</evidence>
<dbReference type="InterPro" id="IPR002347">
    <property type="entry name" value="SDR_fam"/>
</dbReference>
<dbReference type="EMBL" id="JAAYEE010000182">
    <property type="protein sequence ID" value="NLW35932.1"/>
    <property type="molecule type" value="Genomic_DNA"/>
</dbReference>
<dbReference type="PRINTS" id="PR00081">
    <property type="entry name" value="GDHRDH"/>
</dbReference>
<name>A0A351U1S3_9BACT</name>
<reference evidence="3" key="2">
    <citation type="submission" date="2020-01" db="EMBL/GenBank/DDBJ databases">
        <authorList>
            <person name="Campanaro S."/>
        </authorList>
    </citation>
    <scope>NUCLEOTIDE SEQUENCE</scope>
    <source>
        <strain evidence="3">AS06rmzACSIP_7</strain>
    </source>
</reference>
<dbReference type="AlphaFoldDB" id="A0A351U1S3"/>
<dbReference type="InterPro" id="IPR020904">
    <property type="entry name" value="Sc_DH/Rdtase_CS"/>
</dbReference>
<dbReference type="Gene3D" id="3.40.50.720">
    <property type="entry name" value="NAD(P)-binding Rossmann-like Domain"/>
    <property type="match status" value="1"/>
</dbReference>
<dbReference type="FunFam" id="3.40.50.720:FF:000084">
    <property type="entry name" value="Short-chain dehydrogenase reductase"/>
    <property type="match status" value="1"/>
</dbReference>